<keyword evidence="1" id="KW-0812">Transmembrane</keyword>
<keyword evidence="3" id="KW-1185">Reference proteome</keyword>
<protein>
    <submittedName>
        <fullName evidence="2">Uncharacterized protein</fullName>
    </submittedName>
</protein>
<accession>A0A401ZYK0</accession>
<feature type="transmembrane region" description="Helical" evidence="1">
    <location>
        <begin position="62"/>
        <end position="86"/>
    </location>
</feature>
<feature type="transmembrane region" description="Helical" evidence="1">
    <location>
        <begin position="33"/>
        <end position="55"/>
    </location>
</feature>
<organism evidence="2 3">
    <name type="scientific">Tengunoibacter tsumagoiensis</name>
    <dbReference type="NCBI Taxonomy" id="2014871"/>
    <lineage>
        <taxon>Bacteria</taxon>
        <taxon>Bacillati</taxon>
        <taxon>Chloroflexota</taxon>
        <taxon>Ktedonobacteria</taxon>
        <taxon>Ktedonobacterales</taxon>
        <taxon>Dictyobacteraceae</taxon>
        <taxon>Tengunoibacter</taxon>
    </lineage>
</organism>
<evidence type="ECO:0000313" key="3">
    <source>
        <dbReference type="Proteomes" id="UP000287352"/>
    </source>
</evidence>
<evidence type="ECO:0000256" key="1">
    <source>
        <dbReference type="SAM" id="Phobius"/>
    </source>
</evidence>
<dbReference type="Proteomes" id="UP000287352">
    <property type="component" value="Unassembled WGS sequence"/>
</dbReference>
<dbReference type="EMBL" id="BIFR01000001">
    <property type="protein sequence ID" value="GCE11934.1"/>
    <property type="molecule type" value="Genomic_DNA"/>
</dbReference>
<feature type="transmembrane region" description="Helical" evidence="1">
    <location>
        <begin position="98"/>
        <end position="117"/>
    </location>
</feature>
<name>A0A401ZYK0_9CHLR</name>
<gene>
    <name evidence="2" type="ORF">KTT_17930</name>
</gene>
<keyword evidence="1" id="KW-1133">Transmembrane helix</keyword>
<reference evidence="3" key="1">
    <citation type="submission" date="2018-12" db="EMBL/GenBank/DDBJ databases">
        <title>Tengunoibacter tsumagoiensis gen. nov., sp. nov., Dictyobacter kobayashii sp. nov., D. alpinus sp. nov., and D. joshuensis sp. nov. and description of Dictyobacteraceae fam. nov. within the order Ktedonobacterales isolated from Tengu-no-mugimeshi.</title>
        <authorList>
            <person name="Wang C.M."/>
            <person name="Zheng Y."/>
            <person name="Sakai Y."/>
            <person name="Toyoda A."/>
            <person name="Minakuchi Y."/>
            <person name="Abe K."/>
            <person name="Yokota A."/>
            <person name="Yabe S."/>
        </authorList>
    </citation>
    <scope>NUCLEOTIDE SEQUENCE [LARGE SCALE GENOMIC DNA]</scope>
    <source>
        <strain evidence="3">Uno3</strain>
    </source>
</reference>
<feature type="transmembrane region" description="Helical" evidence="1">
    <location>
        <begin position="7"/>
        <end position="27"/>
    </location>
</feature>
<sequence>MRTTRIIQIIIGIAGLGALLLGLLSWIAQMNVIGIHMLFGLAVALTLLVMSILALMTRGMRVWGIAGVVYALFVPIFGVTQFTLLIGDLHWLIRTAHMLVGIGAMALAGTMSARYAVLKQRRTSPVTEPQSVH</sequence>
<comment type="caution">
    <text evidence="2">The sequence shown here is derived from an EMBL/GenBank/DDBJ whole genome shotgun (WGS) entry which is preliminary data.</text>
</comment>
<proteinExistence type="predicted"/>
<evidence type="ECO:0000313" key="2">
    <source>
        <dbReference type="EMBL" id="GCE11934.1"/>
    </source>
</evidence>
<keyword evidence="1" id="KW-0472">Membrane</keyword>
<dbReference type="RefSeq" id="WP_126579606.1">
    <property type="nucleotide sequence ID" value="NZ_BIFR01000001.1"/>
</dbReference>
<dbReference type="AlphaFoldDB" id="A0A401ZYK0"/>
<dbReference type="OrthoDB" id="9156709at2"/>